<evidence type="ECO:0000256" key="2">
    <source>
        <dbReference type="SAM" id="Phobius"/>
    </source>
</evidence>
<reference evidence="4" key="1">
    <citation type="submission" date="2020-05" db="EMBL/GenBank/DDBJ databases">
        <authorList>
            <person name="Chiriac C."/>
            <person name="Salcher M."/>
            <person name="Ghai R."/>
            <person name="Kavagutti S V."/>
        </authorList>
    </citation>
    <scope>NUCLEOTIDE SEQUENCE</scope>
</reference>
<sequence>MVPGSGFGIQQWGWTMEEPIQVLGETPWITRSQVPLTPAATIRMLTSLESYLETGAGSPYLAGVLRRIGVDRILLRHDLDQGAAQSISSGLVSQALASSPGIERVETFGRLAFGPAIEVYDVVGGADGYRVRDADDVVTVASSVEDAVTAVGAGLVDEDQPMLVQGETGRAADIVGDGYRLRERAFGRVHDAESNVMAPGDPYHAGRVLPNYPGPDGSTPVSARYFGIAGVTATTANGYADVFGPVRPETAPWATLDGDPATYWLSAPFVPSLGQSIEIDLGQTHTLDDVALSEPLSVLGLDPVSSWRVSAGGASVVVTPDPVTRSAVADLGGVRADRLSVAVADGPAGGGQASLATIEIDGVTTSRSLAVGTRGTAPDLDLVFTAAAETRACSPTLLGPDCSLSRQRPSEESTGIDRTVTLDHAGRFEVSGDVVARSLPGTAQLLRPLGGIQVTGSSWLASDPGVSPRMAYDDDGATSWVADPRDPAPTLTFDLGRTRRITRLAISPPAPVAVRPTRVELSTDDESRVIDLDTLLDGVARFAPLRTDELTLTFSRPGDDTGRPLGVGEVILGPGRLSVPIDGAEPTGAVCGLGPQLVVDGRTRPTRVEGPIGAVIGNGRLAVSLCDGDLSLAAGEHRIVLRSSEQFQPVSLELRGDDARTSGSSSRTLGVVSRTDTRSVLEVSPGPEAVLSAPQSFNRGWSASVDGRRLEPVEVDGWAQGWVLPADTSGQVVLSFEPQRAYVVTLVGGLALMGLVLLTAAVVGVRTRLAPNSSTSPGSSPSPSPSADPAPDPRGRRGPRSWSPLAATVVATTACAVLGGVVGGPFVALAAALGSVLAGRRVLAVALASLLMLAGLLVVVVQLLDAPVTPDATADLLTGAGLALAMAAAWRHRSPDTAGAP</sequence>
<accession>A0A6J6QAX6</accession>
<dbReference type="InterPro" id="IPR021798">
    <property type="entry name" value="AftD_N"/>
</dbReference>
<feature type="region of interest" description="Disordered" evidence="1">
    <location>
        <begin position="770"/>
        <end position="801"/>
    </location>
</feature>
<feature type="compositionally biased region" description="Low complexity" evidence="1">
    <location>
        <begin position="770"/>
        <end position="779"/>
    </location>
</feature>
<dbReference type="InterPro" id="IPR008979">
    <property type="entry name" value="Galactose-bd-like_sf"/>
</dbReference>
<evidence type="ECO:0000313" key="4">
    <source>
        <dbReference type="EMBL" id="CAB4706375.1"/>
    </source>
</evidence>
<dbReference type="Pfam" id="PF24607">
    <property type="entry name" value="CBM_AftD"/>
    <property type="match status" value="1"/>
</dbReference>
<name>A0A6J6QAX6_9ZZZZ</name>
<gene>
    <name evidence="4" type="ORF">UFOPK2579_01204</name>
</gene>
<organism evidence="4">
    <name type="scientific">freshwater metagenome</name>
    <dbReference type="NCBI Taxonomy" id="449393"/>
    <lineage>
        <taxon>unclassified sequences</taxon>
        <taxon>metagenomes</taxon>
        <taxon>ecological metagenomes</taxon>
    </lineage>
</organism>
<dbReference type="Pfam" id="PF11847">
    <property type="entry name" value="GT-C_AftD"/>
    <property type="match status" value="1"/>
</dbReference>
<keyword evidence="2" id="KW-1133">Transmembrane helix</keyword>
<feature type="domain" description="F5/8 type C" evidence="3">
    <location>
        <begin position="434"/>
        <end position="527"/>
    </location>
</feature>
<protein>
    <submittedName>
        <fullName evidence="4">Unannotated protein</fullName>
    </submittedName>
</protein>
<proteinExistence type="predicted"/>
<keyword evidence="2" id="KW-0472">Membrane</keyword>
<feature type="transmembrane region" description="Helical" evidence="2">
    <location>
        <begin position="805"/>
        <end position="830"/>
    </location>
</feature>
<keyword evidence="2" id="KW-0812">Transmembrane</keyword>
<dbReference type="EMBL" id="CAEZXR010000128">
    <property type="protein sequence ID" value="CAB4706375.1"/>
    <property type="molecule type" value="Genomic_DNA"/>
</dbReference>
<feature type="transmembrane region" description="Helical" evidence="2">
    <location>
        <begin position="842"/>
        <end position="864"/>
    </location>
</feature>
<dbReference type="AlphaFoldDB" id="A0A6J6QAX6"/>
<dbReference type="Gene3D" id="2.60.120.260">
    <property type="entry name" value="Galactose-binding domain-like"/>
    <property type="match status" value="2"/>
</dbReference>
<dbReference type="PROSITE" id="PS50022">
    <property type="entry name" value="FA58C_3"/>
    <property type="match status" value="1"/>
</dbReference>
<dbReference type="InterPro" id="IPR056997">
    <property type="entry name" value="CBM_AftD"/>
</dbReference>
<dbReference type="GO" id="GO:0016740">
    <property type="term" value="F:transferase activity"/>
    <property type="evidence" value="ECO:0007669"/>
    <property type="project" value="InterPro"/>
</dbReference>
<evidence type="ECO:0000256" key="1">
    <source>
        <dbReference type="SAM" id="MobiDB-lite"/>
    </source>
</evidence>
<feature type="transmembrane region" description="Helical" evidence="2">
    <location>
        <begin position="741"/>
        <end position="765"/>
    </location>
</feature>
<evidence type="ECO:0000259" key="3">
    <source>
        <dbReference type="PROSITE" id="PS50022"/>
    </source>
</evidence>
<dbReference type="InterPro" id="IPR000421">
    <property type="entry name" value="FA58C"/>
</dbReference>
<dbReference type="SUPFAM" id="SSF49785">
    <property type="entry name" value="Galactose-binding domain-like"/>
    <property type="match status" value="2"/>
</dbReference>
<feature type="compositionally biased region" description="Pro residues" evidence="1">
    <location>
        <begin position="780"/>
        <end position="792"/>
    </location>
</feature>